<accession>A0ABP9W0Q3</accession>
<comment type="caution">
    <text evidence="2">The sequence shown here is derived from an EMBL/GenBank/DDBJ whole genome shotgun (WGS) entry which is preliminary data.</text>
</comment>
<dbReference type="RefSeq" id="WP_345689281.1">
    <property type="nucleotide sequence ID" value="NZ_BAABRO010000031.1"/>
</dbReference>
<organism evidence="2 3">
    <name type="scientific">Novipirellula caenicola</name>
    <dbReference type="NCBI Taxonomy" id="1536901"/>
    <lineage>
        <taxon>Bacteria</taxon>
        <taxon>Pseudomonadati</taxon>
        <taxon>Planctomycetota</taxon>
        <taxon>Planctomycetia</taxon>
        <taxon>Pirellulales</taxon>
        <taxon>Pirellulaceae</taxon>
        <taxon>Novipirellula</taxon>
    </lineage>
</organism>
<proteinExistence type="predicted"/>
<feature type="transmembrane region" description="Helical" evidence="1">
    <location>
        <begin position="24"/>
        <end position="41"/>
    </location>
</feature>
<evidence type="ECO:0000313" key="2">
    <source>
        <dbReference type="EMBL" id="GAA5510949.1"/>
    </source>
</evidence>
<keyword evidence="1" id="KW-1133">Transmembrane helix</keyword>
<protein>
    <submittedName>
        <fullName evidence="2">Uncharacterized protein</fullName>
    </submittedName>
</protein>
<evidence type="ECO:0000313" key="3">
    <source>
        <dbReference type="Proteomes" id="UP001416858"/>
    </source>
</evidence>
<keyword evidence="1" id="KW-0812">Transmembrane</keyword>
<reference evidence="2 3" key="1">
    <citation type="submission" date="2024-02" db="EMBL/GenBank/DDBJ databases">
        <title>Rhodopirellula caenicola NBRC 110016.</title>
        <authorList>
            <person name="Ichikawa N."/>
            <person name="Katano-Makiyama Y."/>
            <person name="Hidaka K."/>
        </authorList>
    </citation>
    <scope>NUCLEOTIDE SEQUENCE [LARGE SCALE GENOMIC DNA]</scope>
    <source>
        <strain evidence="2 3">NBRC 110016</strain>
    </source>
</reference>
<evidence type="ECO:0000256" key="1">
    <source>
        <dbReference type="SAM" id="Phobius"/>
    </source>
</evidence>
<keyword evidence="1" id="KW-0472">Membrane</keyword>
<dbReference type="EMBL" id="BAABRO010000031">
    <property type="protein sequence ID" value="GAA5510949.1"/>
    <property type="molecule type" value="Genomic_DNA"/>
</dbReference>
<feature type="transmembrane region" description="Helical" evidence="1">
    <location>
        <begin position="47"/>
        <end position="67"/>
    </location>
</feature>
<name>A0ABP9W0Q3_9BACT</name>
<gene>
    <name evidence="2" type="ORF">Rcae01_06461</name>
</gene>
<keyword evidence="3" id="KW-1185">Reference proteome</keyword>
<dbReference type="Proteomes" id="UP001416858">
    <property type="component" value="Unassembled WGS sequence"/>
</dbReference>
<sequence>MTADHCIHVANLFYLGSYLCKDILWLRVLTCAGLIFGIIFFCCQADAMFAPASWMSLFLVVNVVQIVRTLRDRYDTRLSPSQQEIGDVLLKRLTREDMLNVLTKSMCQSNRRSQLLEQIHAIRLSREERIVRDTAFDRLSDQELVNLIVRRFWPSIRRRRTGWFGARRKRSQPARA</sequence>